<evidence type="ECO:0000313" key="7">
    <source>
        <dbReference type="EMBL" id="PLX17731.1"/>
    </source>
</evidence>
<evidence type="ECO:0000256" key="2">
    <source>
        <dbReference type="ARBA" id="ARBA00022723"/>
    </source>
</evidence>
<dbReference type="GO" id="GO:0005525">
    <property type="term" value="F:GTP binding"/>
    <property type="evidence" value="ECO:0007669"/>
    <property type="project" value="InterPro"/>
</dbReference>
<dbReference type="SUPFAM" id="SSF52540">
    <property type="entry name" value="P-loop containing nucleoside triphosphate hydrolases"/>
    <property type="match status" value="1"/>
</dbReference>
<evidence type="ECO:0000256" key="5">
    <source>
        <dbReference type="SAM" id="Coils"/>
    </source>
</evidence>
<dbReference type="PIRSF" id="PIRSF006641">
    <property type="entry name" value="CHP00092"/>
    <property type="match status" value="1"/>
</dbReference>
<protein>
    <submittedName>
        <fullName evidence="7">Redox-regulated ATPase YchF</fullName>
    </submittedName>
</protein>
<dbReference type="SUPFAM" id="SSF81271">
    <property type="entry name" value="TGS-like"/>
    <property type="match status" value="1"/>
</dbReference>
<dbReference type="Gene3D" id="1.10.150.300">
    <property type="entry name" value="TGS-like domain"/>
    <property type="match status" value="1"/>
</dbReference>
<feature type="coiled-coil region" evidence="5">
    <location>
        <begin position="126"/>
        <end position="153"/>
    </location>
</feature>
<dbReference type="InterPro" id="IPR006073">
    <property type="entry name" value="GTP-bd"/>
</dbReference>
<dbReference type="PROSITE" id="PS51880">
    <property type="entry name" value="TGS"/>
    <property type="match status" value="1"/>
</dbReference>
<dbReference type="GO" id="GO:0005737">
    <property type="term" value="C:cytoplasm"/>
    <property type="evidence" value="ECO:0007669"/>
    <property type="project" value="TreeGrafter"/>
</dbReference>
<gene>
    <name evidence="7" type="ORF">C0601_06785</name>
</gene>
<accession>A0A2N5ZGF5</accession>
<dbReference type="InterPro" id="IPR004095">
    <property type="entry name" value="TGS"/>
</dbReference>
<reference evidence="7 8" key="1">
    <citation type="submission" date="2017-11" db="EMBL/GenBank/DDBJ databases">
        <title>Genome-resolved metagenomics identifies genetic mobility, metabolic interactions, and unexpected diversity in perchlorate-reducing communities.</title>
        <authorList>
            <person name="Barnum T.P."/>
            <person name="Figueroa I.A."/>
            <person name="Carlstrom C.I."/>
            <person name="Lucas L.N."/>
            <person name="Engelbrektson A.L."/>
            <person name="Coates J.D."/>
        </authorList>
    </citation>
    <scope>NUCLEOTIDE SEQUENCE [LARGE SCALE GENOMIC DNA]</scope>
    <source>
        <strain evidence="7">BM706</strain>
    </source>
</reference>
<dbReference type="PANTHER" id="PTHR23305">
    <property type="entry name" value="OBG GTPASE FAMILY"/>
    <property type="match status" value="1"/>
</dbReference>
<sequence>MKIGIIGLKYSGKTSLFSLLTGDEVNFEKNEVNHGVAKVPDTRIENLSEVYSPKKTTFASIELIDIPGLDPNNTNNRKFFEDVRKMDMLLAVVRDFESDFYPNPLKENNIERDISLIKDELILQDLTFVEKRLESLEKSLKKQKNQELNTEFETMNHFKEILEDGKFLSEGELSEKEREIESIYGFFTMKNVMYVVNTSEDNITKDYKHISFCIKTEKEILELEPDEREMFYEELGIKIPALYKIMREIYQNAGLISFFTVGKDEVRAWTIKINTNAKKAAGKIHSDLEKGFIRAEKINYEEFIPIKDMSKAKNENLVKLEGKEYIVQDGDILNIRFNV</sequence>
<keyword evidence="2" id="KW-0479">Metal-binding</keyword>
<dbReference type="FunFam" id="3.10.20.30:FF:000001">
    <property type="entry name" value="Ribosome-binding ATPase YchF"/>
    <property type="match status" value="1"/>
</dbReference>
<dbReference type="InterPro" id="IPR023192">
    <property type="entry name" value="TGS-like_dom_sf"/>
</dbReference>
<dbReference type="InterPro" id="IPR012676">
    <property type="entry name" value="TGS-like"/>
</dbReference>
<organism evidence="7 8">
    <name type="scientific">Muiribacterium halophilum</name>
    <dbReference type="NCBI Taxonomy" id="2053465"/>
    <lineage>
        <taxon>Bacteria</taxon>
        <taxon>Candidatus Muiribacteriota</taxon>
        <taxon>Candidatus Muiribacteriia</taxon>
        <taxon>Candidatus Muiribacteriales</taxon>
        <taxon>Candidatus Muiribacteriaceae</taxon>
        <taxon>Candidatus Muiribacterium</taxon>
    </lineage>
</organism>
<comment type="caution">
    <text evidence="7">The sequence shown here is derived from an EMBL/GenBank/DDBJ whole genome shotgun (WGS) entry which is preliminary data.</text>
</comment>
<dbReference type="Gene3D" id="3.10.20.30">
    <property type="match status" value="1"/>
</dbReference>
<dbReference type="AlphaFoldDB" id="A0A2N5ZGF5"/>
<dbReference type="Proteomes" id="UP000234857">
    <property type="component" value="Unassembled WGS sequence"/>
</dbReference>
<dbReference type="GO" id="GO:0046872">
    <property type="term" value="F:metal ion binding"/>
    <property type="evidence" value="ECO:0007669"/>
    <property type="project" value="UniProtKB-KW"/>
</dbReference>
<dbReference type="Pfam" id="PF06071">
    <property type="entry name" value="YchF-GTPase_C"/>
    <property type="match status" value="1"/>
</dbReference>
<dbReference type="GO" id="GO:0016887">
    <property type="term" value="F:ATP hydrolysis activity"/>
    <property type="evidence" value="ECO:0007669"/>
    <property type="project" value="InterPro"/>
</dbReference>
<dbReference type="EMBL" id="PKTG01000083">
    <property type="protein sequence ID" value="PLX17731.1"/>
    <property type="molecule type" value="Genomic_DNA"/>
</dbReference>
<dbReference type="GO" id="GO:0005524">
    <property type="term" value="F:ATP binding"/>
    <property type="evidence" value="ECO:0007669"/>
    <property type="project" value="UniProtKB-KW"/>
</dbReference>
<evidence type="ECO:0000256" key="3">
    <source>
        <dbReference type="ARBA" id="ARBA00022741"/>
    </source>
</evidence>
<dbReference type="InterPro" id="IPR027417">
    <property type="entry name" value="P-loop_NTPase"/>
</dbReference>
<evidence type="ECO:0000256" key="1">
    <source>
        <dbReference type="ARBA" id="ARBA00001946"/>
    </source>
</evidence>
<dbReference type="InterPro" id="IPR004396">
    <property type="entry name" value="ATPase_YchF/OLA1"/>
</dbReference>
<keyword evidence="3" id="KW-0547">Nucleotide-binding</keyword>
<dbReference type="Gene3D" id="3.40.50.300">
    <property type="entry name" value="P-loop containing nucleotide triphosphate hydrolases"/>
    <property type="match status" value="1"/>
</dbReference>
<proteinExistence type="predicted"/>
<dbReference type="InterPro" id="IPR013029">
    <property type="entry name" value="YchF_C"/>
</dbReference>
<comment type="cofactor">
    <cofactor evidence="1">
        <name>Mg(2+)</name>
        <dbReference type="ChEBI" id="CHEBI:18420"/>
    </cofactor>
</comment>
<name>A0A2N5ZGF5_MUIH1</name>
<dbReference type="InterPro" id="IPR012675">
    <property type="entry name" value="Beta-grasp_dom_sf"/>
</dbReference>
<evidence type="ECO:0000313" key="8">
    <source>
        <dbReference type="Proteomes" id="UP000234857"/>
    </source>
</evidence>
<dbReference type="PANTHER" id="PTHR23305:SF18">
    <property type="entry name" value="OBG-TYPE G DOMAIN-CONTAINING PROTEIN"/>
    <property type="match status" value="1"/>
</dbReference>
<keyword evidence="4" id="KW-0067">ATP-binding</keyword>
<evidence type="ECO:0000259" key="6">
    <source>
        <dbReference type="PROSITE" id="PS51880"/>
    </source>
</evidence>
<evidence type="ECO:0000256" key="4">
    <source>
        <dbReference type="ARBA" id="ARBA00022840"/>
    </source>
</evidence>
<feature type="domain" description="TGS" evidence="6">
    <location>
        <begin position="254"/>
        <end position="337"/>
    </location>
</feature>
<dbReference type="PRINTS" id="PR00326">
    <property type="entry name" value="GTP1OBG"/>
</dbReference>
<dbReference type="Pfam" id="PF01926">
    <property type="entry name" value="MMR_HSR1"/>
    <property type="match status" value="1"/>
</dbReference>
<keyword evidence="5" id="KW-0175">Coiled coil</keyword>